<dbReference type="SMART" id="SM00696">
    <property type="entry name" value="DM9"/>
    <property type="match status" value="2"/>
</dbReference>
<keyword evidence="4" id="KW-1185">Reference proteome</keyword>
<dbReference type="EMBL" id="JAHLQT010029607">
    <property type="protein sequence ID" value="KAG7161198.1"/>
    <property type="molecule type" value="Genomic_DNA"/>
</dbReference>
<reference evidence="3" key="1">
    <citation type="journal article" date="2021" name="Sci. Adv.">
        <title>The American lobster genome reveals insights on longevity, neural, and immune adaptations.</title>
        <authorList>
            <person name="Polinski J.M."/>
            <person name="Zimin A.V."/>
            <person name="Clark K.F."/>
            <person name="Kohn A.B."/>
            <person name="Sadowski N."/>
            <person name="Timp W."/>
            <person name="Ptitsyn A."/>
            <person name="Khanna P."/>
            <person name="Romanova D.Y."/>
            <person name="Williams P."/>
            <person name="Greenwood S.J."/>
            <person name="Moroz L.L."/>
            <person name="Walt D.R."/>
            <person name="Bodnar A.G."/>
        </authorList>
    </citation>
    <scope>NUCLEOTIDE SEQUENCE</scope>
    <source>
        <strain evidence="3">GMGI-L3</strain>
    </source>
</reference>
<dbReference type="Pfam" id="PF11901">
    <property type="entry name" value="DM9"/>
    <property type="match status" value="1"/>
</dbReference>
<evidence type="ECO:0000313" key="3">
    <source>
        <dbReference type="EMBL" id="KAG7161198.1"/>
    </source>
</evidence>
<dbReference type="Proteomes" id="UP000747542">
    <property type="component" value="Unassembled WGS sequence"/>
</dbReference>
<dbReference type="PANTHER" id="PTHR31649">
    <property type="entry name" value="AGAP009604-PA"/>
    <property type="match status" value="1"/>
</dbReference>
<name>A0A8J5MRE6_HOMAM</name>
<dbReference type="InterPro" id="IPR006616">
    <property type="entry name" value="DM9_repeat"/>
</dbReference>
<feature type="domain" description="Farnesoic acid O-methyl transferase" evidence="2">
    <location>
        <begin position="16"/>
        <end position="139"/>
    </location>
</feature>
<organism evidence="3 4">
    <name type="scientific">Homarus americanus</name>
    <name type="common">American lobster</name>
    <dbReference type="NCBI Taxonomy" id="6706"/>
    <lineage>
        <taxon>Eukaryota</taxon>
        <taxon>Metazoa</taxon>
        <taxon>Ecdysozoa</taxon>
        <taxon>Arthropoda</taxon>
        <taxon>Crustacea</taxon>
        <taxon>Multicrustacea</taxon>
        <taxon>Malacostraca</taxon>
        <taxon>Eumalacostraca</taxon>
        <taxon>Eucarida</taxon>
        <taxon>Decapoda</taxon>
        <taxon>Pleocyemata</taxon>
        <taxon>Astacidea</taxon>
        <taxon>Nephropoidea</taxon>
        <taxon>Nephropidae</taxon>
        <taxon>Homarus</taxon>
    </lineage>
</organism>
<sequence>MSVHFTEDCGDIRRYTFRRIKTSTIRFQVKAAHDVAVCLSSDDEEEPEDMYEIFIGCWGGGESGIRRKKHDDVCRIETPDIVTDEEFIGFWIKIQHGVIKVGRSGHKHAFMSYSDPETLLHATWYGYSTGWGAEGEWIFPDDDDDSSSSSSAMSSSDSEAEDLNDLDDRPIHYKRPARWVPAKGGYFPHHPVSGGEGPDGEVYVGMAHHEGGYILGMVVPDHGCCYIPFGGEAVPKSEYFVLSNPGSVTLTWEAGSKGKVPSGALQGGVSEDGESLFIGRVCVDGVVSVGKVHPSHEVCYLPYGGSEHAHKDYEVLCVRHVLCKV</sequence>
<evidence type="ECO:0000259" key="2">
    <source>
        <dbReference type="Pfam" id="PF12248"/>
    </source>
</evidence>
<evidence type="ECO:0000313" key="4">
    <source>
        <dbReference type="Proteomes" id="UP000747542"/>
    </source>
</evidence>
<proteinExistence type="predicted"/>
<protein>
    <submittedName>
        <fullName evidence="3">Natterin-3-like</fullName>
    </submittedName>
</protein>
<feature type="compositionally biased region" description="Low complexity" evidence="1">
    <location>
        <begin position="147"/>
        <end position="157"/>
    </location>
</feature>
<comment type="caution">
    <text evidence="3">The sequence shown here is derived from an EMBL/GenBank/DDBJ whole genome shotgun (WGS) entry which is preliminary data.</text>
</comment>
<gene>
    <name evidence="3" type="ORF">Hamer_G016250</name>
</gene>
<dbReference type="Pfam" id="PF12248">
    <property type="entry name" value="Methyltransf_FA"/>
    <property type="match status" value="1"/>
</dbReference>
<dbReference type="OrthoDB" id="2142040at2759"/>
<dbReference type="AlphaFoldDB" id="A0A8J5MRE6"/>
<accession>A0A8J5MRE6</accession>
<dbReference type="PANTHER" id="PTHR31649:SF1">
    <property type="entry name" value="FARNESOIC ACID O-METHYL TRANSFERASE DOMAIN-CONTAINING PROTEIN"/>
    <property type="match status" value="1"/>
</dbReference>
<dbReference type="InterPro" id="IPR022041">
    <property type="entry name" value="Methyltransf_FA"/>
</dbReference>
<feature type="region of interest" description="Disordered" evidence="1">
    <location>
        <begin position="138"/>
        <end position="167"/>
    </location>
</feature>
<evidence type="ECO:0000256" key="1">
    <source>
        <dbReference type="SAM" id="MobiDB-lite"/>
    </source>
</evidence>